<gene>
    <name evidence="3" type="ORF">OHV25_41015</name>
</gene>
<evidence type="ECO:0000256" key="1">
    <source>
        <dbReference type="SAM" id="Phobius"/>
    </source>
</evidence>
<feature type="transmembrane region" description="Helical" evidence="1">
    <location>
        <begin position="21"/>
        <end position="40"/>
    </location>
</feature>
<dbReference type="InterPro" id="IPR023210">
    <property type="entry name" value="NADP_OxRdtase_dom"/>
</dbReference>
<dbReference type="AlphaFoldDB" id="A0AAU2HC62"/>
<name>A0AAU2HC62_9ACTN</name>
<feature type="domain" description="NADP-dependent oxidoreductase" evidence="2">
    <location>
        <begin position="19"/>
        <end position="138"/>
    </location>
</feature>
<dbReference type="InterPro" id="IPR036812">
    <property type="entry name" value="NAD(P)_OxRdtase_dom_sf"/>
</dbReference>
<keyword evidence="1" id="KW-0812">Transmembrane</keyword>
<organism evidence="3">
    <name type="scientific">Streptomyces sp. NBC_00060</name>
    <dbReference type="NCBI Taxonomy" id="2975636"/>
    <lineage>
        <taxon>Bacteria</taxon>
        <taxon>Bacillati</taxon>
        <taxon>Actinomycetota</taxon>
        <taxon>Actinomycetes</taxon>
        <taxon>Kitasatosporales</taxon>
        <taxon>Streptomycetaceae</taxon>
        <taxon>Streptomyces</taxon>
    </lineage>
</organism>
<evidence type="ECO:0000313" key="3">
    <source>
        <dbReference type="EMBL" id="WTU45985.1"/>
    </source>
</evidence>
<keyword evidence="1" id="KW-0472">Membrane</keyword>
<dbReference type="Pfam" id="PF00248">
    <property type="entry name" value="Aldo_ket_red"/>
    <property type="match status" value="1"/>
</dbReference>
<keyword evidence="1" id="KW-1133">Transmembrane helix</keyword>
<sequence>MRATDRRTVLGLHRSRHERRLLTGALDLGVTAFDTAYVYFQFRSHETLARVAGDLLPRFSVSTKVGYFPDGHSLDPARLSTAVDEAVRDLGREPEWVLLHNPEHSAPTGDALAEACGMLADAAAAGRCGGWGVSTWDPRPLLGQVNTLPSPGVLMLRCGLLVGIDILDSAELLAKQWQPSSVWGMSPLGGSTATPVWKAFDPRTFLREADSATPVQAALRTAFELPVVDAVALGTDDLGHLKESASCLTYEVDHAMVRQYRDLLRSRQAD</sequence>
<evidence type="ECO:0000259" key="2">
    <source>
        <dbReference type="Pfam" id="PF00248"/>
    </source>
</evidence>
<dbReference type="SUPFAM" id="SSF51430">
    <property type="entry name" value="NAD(P)-linked oxidoreductase"/>
    <property type="match status" value="1"/>
</dbReference>
<proteinExistence type="predicted"/>
<dbReference type="EMBL" id="CP108255">
    <property type="protein sequence ID" value="WTU45985.1"/>
    <property type="molecule type" value="Genomic_DNA"/>
</dbReference>
<dbReference type="Gene3D" id="3.20.20.100">
    <property type="entry name" value="NADP-dependent oxidoreductase domain"/>
    <property type="match status" value="1"/>
</dbReference>
<reference evidence="3" key="1">
    <citation type="submission" date="2022-10" db="EMBL/GenBank/DDBJ databases">
        <title>The complete genomes of actinobacterial strains from the NBC collection.</title>
        <authorList>
            <person name="Joergensen T.S."/>
            <person name="Alvarez Arevalo M."/>
            <person name="Sterndorff E.B."/>
            <person name="Faurdal D."/>
            <person name="Vuksanovic O."/>
            <person name="Mourched A.-S."/>
            <person name="Charusanti P."/>
            <person name="Shaw S."/>
            <person name="Blin K."/>
            <person name="Weber T."/>
        </authorList>
    </citation>
    <scope>NUCLEOTIDE SEQUENCE</scope>
    <source>
        <strain evidence="3">NBC_00060</strain>
    </source>
</reference>
<protein>
    <submittedName>
        <fullName evidence="3">Aldo/keto reductase</fullName>
    </submittedName>
</protein>
<accession>A0AAU2HC62</accession>